<sequence length="93" mass="10302">MGRHERISTDLPAYMVGELRAAVDAGEFASTDEVVREALMHWLIGRSTTPMAMDELRHRLQTERDGPGNDADAVFDRLEAKYSALVAADQLKG</sequence>
<reference evidence="1 2" key="1">
    <citation type="submission" date="2014-12" db="EMBL/GenBank/DDBJ databases">
        <title>Genome sequencing of Brevundimonas nasdae TPW30.</title>
        <authorList>
            <person name="Tan P.W."/>
            <person name="Chan K.-G."/>
        </authorList>
    </citation>
    <scope>NUCLEOTIDE SEQUENCE [LARGE SCALE GENOMIC DNA]</scope>
    <source>
        <strain evidence="1 2">TPW30</strain>
    </source>
</reference>
<dbReference type="RefSeq" id="WP_039246711.1">
    <property type="nucleotide sequence ID" value="NZ_JWSY01000019.1"/>
</dbReference>
<evidence type="ECO:0000313" key="1">
    <source>
        <dbReference type="EMBL" id="KIC56868.1"/>
    </source>
</evidence>
<dbReference type="SUPFAM" id="SSF47598">
    <property type="entry name" value="Ribbon-helix-helix"/>
    <property type="match status" value="1"/>
</dbReference>
<comment type="caution">
    <text evidence="1">The sequence shown here is derived from an EMBL/GenBank/DDBJ whole genome shotgun (WGS) entry which is preliminary data.</text>
</comment>
<dbReference type="EMBL" id="JWSY01000019">
    <property type="protein sequence ID" value="KIC56868.1"/>
    <property type="molecule type" value="Genomic_DNA"/>
</dbReference>
<gene>
    <name evidence="1" type="ORF">RM53_10905</name>
</gene>
<dbReference type="Proteomes" id="UP000031166">
    <property type="component" value="Unassembled WGS sequence"/>
</dbReference>
<dbReference type="STRING" id="172043.RM53_10905"/>
<dbReference type="AlphaFoldDB" id="A0A0B4DRG4"/>
<dbReference type="GO" id="GO:0006355">
    <property type="term" value="P:regulation of DNA-templated transcription"/>
    <property type="evidence" value="ECO:0007669"/>
    <property type="project" value="InterPro"/>
</dbReference>
<accession>A0A0B4DRG4</accession>
<dbReference type="InterPro" id="IPR038296">
    <property type="entry name" value="ParD_sf"/>
</dbReference>
<name>A0A0B4DRG4_9CAUL</name>
<protein>
    <recommendedName>
        <fullName evidence="3">CopG family transcriptional regulator</fullName>
    </recommendedName>
</protein>
<dbReference type="Gene3D" id="6.10.10.120">
    <property type="entry name" value="Antitoxin ParD1-like"/>
    <property type="match status" value="1"/>
</dbReference>
<proteinExistence type="predicted"/>
<organism evidence="1 2">
    <name type="scientific">Brevundimonas nasdae</name>
    <dbReference type="NCBI Taxonomy" id="172043"/>
    <lineage>
        <taxon>Bacteria</taxon>
        <taxon>Pseudomonadati</taxon>
        <taxon>Pseudomonadota</taxon>
        <taxon>Alphaproteobacteria</taxon>
        <taxon>Caulobacterales</taxon>
        <taxon>Caulobacteraceae</taxon>
        <taxon>Brevundimonas</taxon>
    </lineage>
</organism>
<dbReference type="InterPro" id="IPR010985">
    <property type="entry name" value="Ribbon_hlx_hlx"/>
</dbReference>
<evidence type="ECO:0000313" key="2">
    <source>
        <dbReference type="Proteomes" id="UP000031166"/>
    </source>
</evidence>
<evidence type="ECO:0008006" key="3">
    <source>
        <dbReference type="Google" id="ProtNLM"/>
    </source>
</evidence>